<dbReference type="Proteomes" id="UP001187531">
    <property type="component" value="Unassembled WGS sequence"/>
</dbReference>
<name>A0AA88IHP0_ARTSF</name>
<evidence type="ECO:0000256" key="3">
    <source>
        <dbReference type="ARBA" id="ARBA00022701"/>
    </source>
</evidence>
<feature type="compositionally biased region" description="Polar residues" evidence="9">
    <location>
        <begin position="147"/>
        <end position="164"/>
    </location>
</feature>
<feature type="compositionally biased region" description="Basic and acidic residues" evidence="9">
    <location>
        <begin position="202"/>
        <end position="218"/>
    </location>
</feature>
<organism evidence="11 12">
    <name type="scientific">Artemia franciscana</name>
    <name type="common">Brine shrimp</name>
    <name type="synonym">Artemia sanfranciscana</name>
    <dbReference type="NCBI Taxonomy" id="6661"/>
    <lineage>
        <taxon>Eukaryota</taxon>
        <taxon>Metazoa</taxon>
        <taxon>Ecdysozoa</taxon>
        <taxon>Arthropoda</taxon>
        <taxon>Crustacea</taxon>
        <taxon>Branchiopoda</taxon>
        <taxon>Anostraca</taxon>
        <taxon>Artemiidae</taxon>
        <taxon>Artemia</taxon>
    </lineage>
</organism>
<dbReference type="PANTHER" id="PTHR23074">
    <property type="entry name" value="AAA DOMAIN-CONTAINING"/>
    <property type="match status" value="1"/>
</dbReference>
<comment type="subunit">
    <text evidence="8">Can homooligomerize into hexameric rings, which may be promoted by interaction with microtubules. Interacts with KATNB1, which may serve as a targeting subunit.</text>
</comment>
<evidence type="ECO:0000313" key="11">
    <source>
        <dbReference type="EMBL" id="KAK2727524.1"/>
    </source>
</evidence>
<dbReference type="EC" id="5.6.1.1" evidence="8"/>
<dbReference type="Pfam" id="PF09336">
    <property type="entry name" value="Vps4_C"/>
    <property type="match status" value="1"/>
</dbReference>
<accession>A0AA88IHP0</accession>
<evidence type="ECO:0000256" key="4">
    <source>
        <dbReference type="ARBA" id="ARBA00022741"/>
    </source>
</evidence>
<dbReference type="PROSITE" id="PS00674">
    <property type="entry name" value="AAA"/>
    <property type="match status" value="1"/>
</dbReference>
<comment type="subcellular location">
    <subcellularLocation>
        <location evidence="1">Cytoplasm</location>
        <location evidence="1">Cytoskeleton</location>
    </subcellularLocation>
    <subcellularLocation>
        <location evidence="8">Cytoplasm</location>
    </subcellularLocation>
    <subcellularLocation>
        <location evidence="8">Cytoplasm</location>
        <location evidence="8">Cytoskeleton</location>
        <location evidence="8">Microtubule organizing center</location>
        <location evidence="8">Centrosome</location>
    </subcellularLocation>
    <subcellularLocation>
        <location evidence="8">Cytoplasm</location>
        <location evidence="8">Cytoskeleton</location>
        <location evidence="8">Spindle pole</location>
    </subcellularLocation>
    <subcellularLocation>
        <location evidence="8">Cytoplasm</location>
        <location evidence="8">Cytoskeleton</location>
        <location evidence="8">Spindle</location>
    </subcellularLocation>
    <text evidence="8">Predominantly cytoplasmic. Also localized to the interphase centrosome and the mitotic spindle poles. Enhanced recruitment to the mitotic spindle poles requires microtubules and interaction with KATNB1.</text>
</comment>
<dbReference type="GO" id="GO:0000922">
    <property type="term" value="C:spindle pole"/>
    <property type="evidence" value="ECO:0007669"/>
    <property type="project" value="UniProtKB-SubCell"/>
</dbReference>
<proteinExistence type="inferred from homology"/>
<keyword evidence="12" id="KW-1185">Reference proteome</keyword>
<keyword evidence="8" id="KW-0498">Mitosis</keyword>
<dbReference type="EMBL" id="JAVRJZ010000001">
    <property type="protein sequence ID" value="KAK2727524.1"/>
    <property type="molecule type" value="Genomic_DNA"/>
</dbReference>
<keyword evidence="2 8" id="KW-0963">Cytoplasm</keyword>
<feature type="domain" description="AAA+ ATPase" evidence="10">
    <location>
        <begin position="278"/>
        <end position="418"/>
    </location>
</feature>
<dbReference type="GO" id="GO:0051301">
    <property type="term" value="P:cell division"/>
    <property type="evidence" value="ECO:0007669"/>
    <property type="project" value="UniProtKB-KW"/>
</dbReference>
<dbReference type="GO" id="GO:0051013">
    <property type="term" value="P:microtubule severing"/>
    <property type="evidence" value="ECO:0007669"/>
    <property type="project" value="UniProtKB-UniRule"/>
</dbReference>
<dbReference type="SMART" id="SM00382">
    <property type="entry name" value="AAA"/>
    <property type="match status" value="1"/>
</dbReference>
<keyword evidence="8" id="KW-0132">Cell division</keyword>
<dbReference type="InterPro" id="IPR041569">
    <property type="entry name" value="AAA_lid_3"/>
</dbReference>
<evidence type="ECO:0000256" key="9">
    <source>
        <dbReference type="SAM" id="MobiDB-lite"/>
    </source>
</evidence>
<dbReference type="HAMAP" id="MF_03023">
    <property type="entry name" value="Katanin_p60_A1"/>
    <property type="match status" value="1"/>
</dbReference>
<comment type="activity regulation">
    <text evidence="8">ATPase activity is stimulated by microtubules, which promote homooligomerization. ATP-dependent microtubule severing is stimulated by interaction with KATNB1.</text>
</comment>
<keyword evidence="4 8" id="KW-0547">Nucleotide-binding</keyword>
<feature type="compositionally biased region" description="Low complexity" evidence="9">
    <location>
        <begin position="191"/>
        <end position="201"/>
    </location>
</feature>
<dbReference type="InterPro" id="IPR003960">
    <property type="entry name" value="ATPase_AAA_CS"/>
</dbReference>
<evidence type="ECO:0000256" key="5">
    <source>
        <dbReference type="ARBA" id="ARBA00022840"/>
    </source>
</evidence>
<sequence length="526" mass="58572">MAEMVDALFIGERIRSNRQRATFYESRNQSFPARRDSPEETAFSTVPRIRSGRNDISPSSSSLRRGGIAWWFQPGKLPPSHQSKGGKGSKKANKECTKLCVPDEELLWRSSLRQPANARAEKLPPLSDKNRSSPNTFPRRSHRNRPGQGSRTEYASPVPQQRNTRQFRDLGSKKKPGTKFQQSSLDKDADSGAADSSSSESHAVENDDKRQSKNGEEVRSVLGLDSTLVSALENEVISPCPDVKWGSVAGLEEAKRLLQEALILPLLVPDFFTGIRRPWRGVLLVGPPGTGKTLLAKAVATECKATFFNVTSATLISKYRGESEKLVRTLFKLAQSRAPSVIFFDEVEALVGQRGLPNEHEATRRFQAELLVQMDGITQTDSTKSGAVLVLAATNHPWMIDEAFRRRFEKRIYVPLPDRNTRAALLSSALCSVALESDVNLEELSAMLEGYSGADIVLVARDAAMMFLRRKIAGLSCEEIRQLTAEELNNPVSMGDFKEAILRCKKSVKHTELERYRHWINEFGST</sequence>
<dbReference type="InterPro" id="IPR003959">
    <property type="entry name" value="ATPase_AAA_core"/>
</dbReference>
<dbReference type="InterPro" id="IPR003593">
    <property type="entry name" value="AAA+_ATPase"/>
</dbReference>
<dbReference type="InterPro" id="IPR050304">
    <property type="entry name" value="MT-severing_AAA_ATPase"/>
</dbReference>
<dbReference type="Gene3D" id="1.10.8.60">
    <property type="match status" value="1"/>
</dbReference>
<keyword evidence="8" id="KW-0131">Cell cycle</keyword>
<comment type="caution">
    <text evidence="11">The sequence shown here is derived from an EMBL/GenBank/DDBJ whole genome shotgun (WGS) entry which is preliminary data.</text>
</comment>
<feature type="region of interest" description="Disordered" evidence="9">
    <location>
        <begin position="25"/>
        <end position="95"/>
    </location>
</feature>
<keyword evidence="6 8" id="KW-0206">Cytoskeleton</keyword>
<keyword evidence="5 8" id="KW-0067">ATP-binding</keyword>
<dbReference type="InterPro" id="IPR028596">
    <property type="entry name" value="KATNA1"/>
</dbReference>
<dbReference type="SUPFAM" id="SSF52540">
    <property type="entry name" value="P-loop containing nucleoside triphosphate hydrolases"/>
    <property type="match status" value="1"/>
</dbReference>
<comment type="similarity">
    <text evidence="8">Belongs to the AAA ATPase family. Katanin p60 subunit A1 subfamily.</text>
</comment>
<feature type="region of interest" description="Disordered" evidence="9">
    <location>
        <begin position="107"/>
        <end position="218"/>
    </location>
</feature>
<dbReference type="GO" id="GO:0008568">
    <property type="term" value="F:microtubule severing ATPase activity"/>
    <property type="evidence" value="ECO:0007669"/>
    <property type="project" value="UniProtKB-EC"/>
</dbReference>
<dbReference type="GO" id="GO:0005524">
    <property type="term" value="F:ATP binding"/>
    <property type="evidence" value="ECO:0007669"/>
    <property type="project" value="UniProtKB-KW"/>
</dbReference>
<dbReference type="Gene3D" id="3.40.50.300">
    <property type="entry name" value="P-loop containing nucleotide triphosphate hydrolases"/>
    <property type="match status" value="1"/>
</dbReference>
<evidence type="ECO:0000256" key="6">
    <source>
        <dbReference type="ARBA" id="ARBA00023212"/>
    </source>
</evidence>
<comment type="function">
    <text evidence="8">Catalytic subunit of a complex which severs microtubules in an ATP-dependent manner. Microtubule severing may promote rapid reorganization of cellular microtubule arrays and the release of microtubules from the centrosome following nucleation.</text>
</comment>
<dbReference type="FunFam" id="3.40.50.300:FF:000159">
    <property type="entry name" value="Katanin p60 ATPase-containing subunit A1"/>
    <property type="match status" value="1"/>
</dbReference>
<dbReference type="PANTHER" id="PTHR23074:SF19">
    <property type="entry name" value="KATANIN P60 ATPASE-CONTAINING SUBUNIT A1"/>
    <property type="match status" value="1"/>
</dbReference>
<evidence type="ECO:0000313" key="12">
    <source>
        <dbReference type="Proteomes" id="UP001187531"/>
    </source>
</evidence>
<evidence type="ECO:0000259" key="10">
    <source>
        <dbReference type="SMART" id="SM00382"/>
    </source>
</evidence>
<keyword evidence="3 8" id="KW-0493">Microtubule</keyword>
<dbReference type="AlphaFoldDB" id="A0AA88IHP0"/>
<dbReference type="InterPro" id="IPR027417">
    <property type="entry name" value="P-loop_NTPase"/>
</dbReference>
<protein>
    <recommendedName>
        <fullName evidence="8">Katanin p60 ATPase-containing subunit A1</fullName>
        <shortName evidence="8">Katanin p60 subunit A1</shortName>
        <ecNumber evidence="8">5.6.1.1</ecNumber>
    </recommendedName>
    <alternativeName>
        <fullName evidence="8">p60 katanin</fullName>
    </alternativeName>
</protein>
<dbReference type="GO" id="GO:0008017">
    <property type="term" value="F:microtubule binding"/>
    <property type="evidence" value="ECO:0007669"/>
    <property type="project" value="UniProtKB-UniRule"/>
</dbReference>
<dbReference type="GO" id="GO:0016887">
    <property type="term" value="F:ATP hydrolysis activity"/>
    <property type="evidence" value="ECO:0007669"/>
    <property type="project" value="InterPro"/>
</dbReference>
<comment type="catalytic activity">
    <reaction evidence="8">
        <text>n ATP + n H2O + a microtubule = n ADP + n phosphate + (n+1) alpha/beta tubulin heterodimers.</text>
        <dbReference type="EC" id="5.6.1.1"/>
    </reaction>
</comment>
<dbReference type="Pfam" id="PF00004">
    <property type="entry name" value="AAA"/>
    <property type="match status" value="1"/>
</dbReference>
<evidence type="ECO:0000256" key="7">
    <source>
        <dbReference type="ARBA" id="ARBA00023235"/>
    </source>
</evidence>
<dbReference type="InterPro" id="IPR015415">
    <property type="entry name" value="Spast_Vps4_C"/>
</dbReference>
<gene>
    <name evidence="8" type="primary">KATNA1</name>
    <name evidence="11" type="ORF">QYM36_008118</name>
</gene>
<reference evidence="11" key="1">
    <citation type="submission" date="2023-07" db="EMBL/GenBank/DDBJ databases">
        <title>Chromosome-level genome assembly of Artemia franciscana.</title>
        <authorList>
            <person name="Jo E."/>
        </authorList>
    </citation>
    <scope>NUCLEOTIDE SEQUENCE</scope>
    <source>
        <tissue evidence="11">Whole body</tissue>
    </source>
</reference>
<evidence type="ECO:0000256" key="1">
    <source>
        <dbReference type="ARBA" id="ARBA00004245"/>
    </source>
</evidence>
<feature type="compositionally biased region" description="Polar residues" evidence="9">
    <location>
        <begin position="54"/>
        <end position="63"/>
    </location>
</feature>
<dbReference type="GO" id="GO:0005813">
    <property type="term" value="C:centrosome"/>
    <property type="evidence" value="ECO:0007669"/>
    <property type="project" value="UniProtKB-SubCell"/>
</dbReference>
<dbReference type="GO" id="GO:0005737">
    <property type="term" value="C:cytoplasm"/>
    <property type="evidence" value="ECO:0007669"/>
    <property type="project" value="UniProtKB-SubCell"/>
</dbReference>
<evidence type="ECO:0000256" key="8">
    <source>
        <dbReference type="HAMAP-Rule" id="MF_03023"/>
    </source>
</evidence>
<feature type="binding site" evidence="8">
    <location>
        <begin position="286"/>
        <end position="293"/>
    </location>
    <ligand>
        <name>ATP</name>
        <dbReference type="ChEBI" id="CHEBI:30616"/>
    </ligand>
</feature>
<keyword evidence="7 8" id="KW-0413">Isomerase</keyword>
<dbReference type="Pfam" id="PF17862">
    <property type="entry name" value="AAA_lid_3"/>
    <property type="match status" value="1"/>
</dbReference>
<dbReference type="GO" id="GO:0005874">
    <property type="term" value="C:microtubule"/>
    <property type="evidence" value="ECO:0007669"/>
    <property type="project" value="UniProtKB-KW"/>
</dbReference>
<evidence type="ECO:0000256" key="2">
    <source>
        <dbReference type="ARBA" id="ARBA00022490"/>
    </source>
</evidence>